<evidence type="ECO:0000313" key="3">
    <source>
        <dbReference type="Proteomes" id="UP000001823"/>
    </source>
</evidence>
<sequence>MEKFYELSISGEESNLHKMIVPAMIISLFLAAGIFIFTGLIPALIFLILICLPLFIAKRLTMVEYDYEFTDGELEISAIYERVRRKVKGNINLREVEIIAPLGNSELNRYSNVKVKKCYNNIQEGKKVYVIVVRWETKMVAYEVLIDQKMLDLFFFSNPQKVIR</sequence>
<keyword evidence="3" id="KW-1185">Reference proteome</keyword>
<dbReference type="STRING" id="195103.CPF_1771"/>
<evidence type="ECO:0000256" key="1">
    <source>
        <dbReference type="SAM" id="Phobius"/>
    </source>
</evidence>
<dbReference type="EMBL" id="CP000246">
    <property type="protein sequence ID" value="ABG82624.1"/>
    <property type="molecule type" value="Genomic_DNA"/>
</dbReference>
<keyword evidence="1" id="KW-1133">Transmembrane helix</keyword>
<dbReference type="HOGENOM" id="CLU_113258_0_0_9"/>
<dbReference type="PaxDb" id="195103-CPF_1771"/>
<name>A0A0H2YPB1_CLOP1</name>
<evidence type="ECO:0000313" key="2">
    <source>
        <dbReference type="EMBL" id="ABG82624.1"/>
    </source>
</evidence>
<accession>A0A0H2YPB1</accession>
<gene>
    <name evidence="2" type="ordered locus">CPF_1771</name>
</gene>
<proteinExistence type="predicted"/>
<dbReference type="Proteomes" id="UP000001823">
    <property type="component" value="Chromosome"/>
</dbReference>
<keyword evidence="1" id="KW-0812">Transmembrane</keyword>
<feature type="transmembrane region" description="Helical" evidence="1">
    <location>
        <begin position="20"/>
        <end position="52"/>
    </location>
</feature>
<dbReference type="KEGG" id="cpf:CPF_1771"/>
<dbReference type="AlphaFoldDB" id="A0A0H2YPB1"/>
<protein>
    <submittedName>
        <fullName evidence="2">Uncharacterized protein</fullName>
    </submittedName>
</protein>
<organism evidence="2 3">
    <name type="scientific">Clostridium perfringens (strain ATCC 13124 / DSM 756 / JCM 1290 / NCIMB 6125 / NCTC 8237 / Type A)</name>
    <dbReference type="NCBI Taxonomy" id="195103"/>
    <lineage>
        <taxon>Bacteria</taxon>
        <taxon>Bacillati</taxon>
        <taxon>Bacillota</taxon>
        <taxon>Clostridia</taxon>
        <taxon>Eubacteriales</taxon>
        <taxon>Clostridiaceae</taxon>
        <taxon>Clostridium</taxon>
    </lineage>
</organism>
<reference evidence="2 3" key="1">
    <citation type="journal article" date="2006" name="Genome Res.">
        <title>Skewed genomic variability in strains of the toxigenic bacterial pathogen, Clostridium perfringens.</title>
        <authorList>
            <person name="Myers G.S."/>
            <person name="Rasko D.A."/>
            <person name="Cheung J.K."/>
            <person name="Ravel J."/>
            <person name="Seshadri R."/>
            <person name="Deboy R.T."/>
            <person name="Ren Q."/>
            <person name="Varga J."/>
            <person name="Awad M.M."/>
            <person name="Brinkac L.M."/>
            <person name="Daugherty S.C."/>
            <person name="Haft D.H."/>
            <person name="Dodson R.J."/>
            <person name="Madupu R."/>
            <person name="Nelson W.C."/>
            <person name="Rosovitz M.J."/>
            <person name="Sullivan S.A."/>
            <person name="Khouri H."/>
            <person name="Dimitrov G.I."/>
            <person name="Watkins K.L."/>
            <person name="Mulligan S."/>
            <person name="Benton J."/>
            <person name="Radune D."/>
            <person name="Fisher D.J."/>
            <person name="Atkins H.S."/>
            <person name="Hiscox T."/>
            <person name="Jost B.H."/>
            <person name="Billington S.J."/>
            <person name="Songer J.G."/>
            <person name="McClane B.A."/>
            <person name="Titball R.W."/>
            <person name="Rood J.I."/>
            <person name="Melville S.B."/>
            <person name="Paulsen I.T."/>
        </authorList>
    </citation>
    <scope>NUCLEOTIDE SEQUENCE [LARGE SCALE GENOMIC DNA]</scope>
    <source>
        <strain evidence="3">ATCC 13124 / DSM 756 / JCM 1290 / NCIMB 6125 / NCTC 8237 / S 107 / Type A</strain>
    </source>
</reference>
<dbReference type="RefSeq" id="WP_011590870.1">
    <property type="nucleotide sequence ID" value="NC_008261.1"/>
</dbReference>
<keyword evidence="1" id="KW-0472">Membrane</keyword>